<keyword evidence="2" id="KW-1185">Reference proteome</keyword>
<dbReference type="EMBL" id="KQ982807">
    <property type="protein sequence ID" value="KYQ50415.1"/>
    <property type="molecule type" value="Genomic_DNA"/>
</dbReference>
<evidence type="ECO:0000313" key="1">
    <source>
        <dbReference type="EMBL" id="KYQ50415.1"/>
    </source>
</evidence>
<organism evidence="1 2">
    <name type="scientific">Mycetomoellerius zeteki</name>
    <dbReference type="NCBI Taxonomy" id="64791"/>
    <lineage>
        <taxon>Eukaryota</taxon>
        <taxon>Metazoa</taxon>
        <taxon>Ecdysozoa</taxon>
        <taxon>Arthropoda</taxon>
        <taxon>Hexapoda</taxon>
        <taxon>Insecta</taxon>
        <taxon>Pterygota</taxon>
        <taxon>Neoptera</taxon>
        <taxon>Endopterygota</taxon>
        <taxon>Hymenoptera</taxon>
        <taxon>Apocrita</taxon>
        <taxon>Aculeata</taxon>
        <taxon>Formicoidea</taxon>
        <taxon>Formicidae</taxon>
        <taxon>Myrmicinae</taxon>
        <taxon>Mycetomoellerius</taxon>
    </lineage>
</organism>
<protein>
    <submittedName>
        <fullName evidence="1">Uncharacterized protein</fullName>
    </submittedName>
</protein>
<reference evidence="1 2" key="1">
    <citation type="submission" date="2015-09" db="EMBL/GenBank/DDBJ databases">
        <title>Trachymyrmex zeteki WGS genome.</title>
        <authorList>
            <person name="Nygaard S."/>
            <person name="Hu H."/>
            <person name="Boomsma J."/>
            <person name="Zhang G."/>
        </authorList>
    </citation>
    <scope>NUCLEOTIDE SEQUENCE [LARGE SCALE GENOMIC DNA]</scope>
    <source>
        <strain evidence="1">Tzet28-1</strain>
        <tissue evidence="1">Whole body</tissue>
    </source>
</reference>
<name>A0A151WRW4_9HYME</name>
<dbReference type="AlphaFoldDB" id="A0A151WRW4"/>
<feature type="non-terminal residue" evidence="1">
    <location>
        <position position="1"/>
    </location>
</feature>
<evidence type="ECO:0000313" key="2">
    <source>
        <dbReference type="Proteomes" id="UP000075809"/>
    </source>
</evidence>
<proteinExistence type="predicted"/>
<sequence length="120" mass="14292">AILTRSARPFVRKSRLMNVYNVTIKSLMKIYIFYAKNVKELKERKSVCDSFRAYCRKKLPSESTTLPRSLWVYYESMQFLLGLQLQGLYVIYHTAYNILIILQYSNNISYSVQYFNNFTI</sequence>
<gene>
    <name evidence="1" type="ORF">ALC60_10532</name>
</gene>
<accession>A0A151WRW4</accession>
<dbReference type="Proteomes" id="UP000075809">
    <property type="component" value="Unassembled WGS sequence"/>
</dbReference>